<proteinExistence type="predicted"/>
<evidence type="ECO:0000256" key="1">
    <source>
        <dbReference type="ARBA" id="ARBA00022723"/>
    </source>
</evidence>
<evidence type="ECO:0000256" key="2">
    <source>
        <dbReference type="ARBA" id="ARBA00023008"/>
    </source>
</evidence>
<sequence length="234" mass="23843">MTKTRLYVRAALVAVVTCVTAMFGSLVLLQEASSAAGASVAIQNFAYSPQVVTITVGSTVTWTNDDGTDHTVTSLSGPGAFDSGQIASGGTYSHRFTVVGTYTYHCADHSMMPTATVRVVPATTPSPHPTTHPTVRSSPHVTPSPPHPAPIPFATHAASPSMTPMVTPTKHVSASTTASAKPHVSTSASVGPTAGSPATGGGNGSPHAALWWIGGAVLMVGGGTAIFLRRSRRS</sequence>
<keyword evidence="4" id="KW-0472">Membrane</keyword>
<dbReference type="GO" id="GO:0009055">
    <property type="term" value="F:electron transfer activity"/>
    <property type="evidence" value="ECO:0007669"/>
    <property type="project" value="InterPro"/>
</dbReference>
<keyword evidence="1" id="KW-0479">Metal-binding</keyword>
<keyword evidence="2" id="KW-0186">Copper</keyword>
<dbReference type="KEGG" id="nbe:Back2_28760"/>
<dbReference type="Gene3D" id="2.60.40.420">
    <property type="entry name" value="Cupredoxins - blue copper proteins"/>
    <property type="match status" value="1"/>
</dbReference>
<feature type="compositionally biased region" description="Pro residues" evidence="3">
    <location>
        <begin position="142"/>
        <end position="151"/>
    </location>
</feature>
<protein>
    <recommendedName>
        <fullName evidence="5">Blue (type 1) copper domain-containing protein</fullName>
    </recommendedName>
</protein>
<evidence type="ECO:0000259" key="5">
    <source>
        <dbReference type="Pfam" id="PF00127"/>
    </source>
</evidence>
<organism evidence="6 7">
    <name type="scientific">Nocardioides baekrokdamisoli</name>
    <dbReference type="NCBI Taxonomy" id="1804624"/>
    <lineage>
        <taxon>Bacteria</taxon>
        <taxon>Bacillati</taxon>
        <taxon>Actinomycetota</taxon>
        <taxon>Actinomycetes</taxon>
        <taxon>Propionibacteriales</taxon>
        <taxon>Nocardioidaceae</taxon>
        <taxon>Nocardioides</taxon>
    </lineage>
</organism>
<dbReference type="AlphaFoldDB" id="A0A3G9J6E5"/>
<name>A0A3G9J6E5_9ACTN</name>
<feature type="compositionally biased region" description="Polar residues" evidence="3">
    <location>
        <begin position="158"/>
        <end position="190"/>
    </location>
</feature>
<dbReference type="OrthoDB" id="574459at2"/>
<keyword evidence="7" id="KW-1185">Reference proteome</keyword>
<dbReference type="InterPro" id="IPR000923">
    <property type="entry name" value="BlueCu_1"/>
</dbReference>
<evidence type="ECO:0000256" key="3">
    <source>
        <dbReference type="SAM" id="MobiDB-lite"/>
    </source>
</evidence>
<keyword evidence="4" id="KW-0812">Transmembrane</keyword>
<feature type="transmembrane region" description="Helical" evidence="4">
    <location>
        <begin position="209"/>
        <end position="228"/>
    </location>
</feature>
<feature type="compositionally biased region" description="Low complexity" evidence="3">
    <location>
        <begin position="131"/>
        <end position="141"/>
    </location>
</feature>
<evidence type="ECO:0000256" key="4">
    <source>
        <dbReference type="SAM" id="Phobius"/>
    </source>
</evidence>
<dbReference type="SUPFAM" id="SSF49503">
    <property type="entry name" value="Cupredoxins"/>
    <property type="match status" value="1"/>
</dbReference>
<dbReference type="RefSeq" id="WP_125569871.1">
    <property type="nucleotide sequence ID" value="NZ_AP019307.1"/>
</dbReference>
<reference evidence="6 7" key="1">
    <citation type="submission" date="2018-11" db="EMBL/GenBank/DDBJ databases">
        <title>Complete genome sequence of Nocardioides baekrokdamisoli strain KCTC 39748.</title>
        <authorList>
            <person name="Kang S.W."/>
            <person name="Lee K.C."/>
            <person name="Kim K.K."/>
            <person name="Kim J.S."/>
            <person name="Kim D.S."/>
            <person name="Ko S.H."/>
            <person name="Yang S.H."/>
            <person name="Shin Y.K."/>
            <person name="Lee J.S."/>
        </authorList>
    </citation>
    <scope>NUCLEOTIDE SEQUENCE [LARGE SCALE GENOMIC DNA]</scope>
    <source>
        <strain evidence="6 7">KCTC 39748</strain>
    </source>
</reference>
<dbReference type="InterPro" id="IPR052721">
    <property type="entry name" value="ET_Amicyanin"/>
</dbReference>
<accession>A0A3G9J6E5</accession>
<dbReference type="Pfam" id="PF00127">
    <property type="entry name" value="Copper-bind"/>
    <property type="match status" value="1"/>
</dbReference>
<gene>
    <name evidence="6" type="ORF">Back2_28760</name>
</gene>
<dbReference type="PANTHER" id="PTHR36507:SF1">
    <property type="entry name" value="BLL1555 PROTEIN"/>
    <property type="match status" value="1"/>
</dbReference>
<keyword evidence="4" id="KW-1133">Transmembrane helix</keyword>
<dbReference type="Proteomes" id="UP000271573">
    <property type="component" value="Chromosome"/>
</dbReference>
<dbReference type="PANTHER" id="PTHR36507">
    <property type="entry name" value="BLL1555 PROTEIN"/>
    <property type="match status" value="1"/>
</dbReference>
<dbReference type="GO" id="GO:0005507">
    <property type="term" value="F:copper ion binding"/>
    <property type="evidence" value="ECO:0007669"/>
    <property type="project" value="InterPro"/>
</dbReference>
<feature type="domain" description="Blue (type 1) copper" evidence="5">
    <location>
        <begin position="39"/>
        <end position="118"/>
    </location>
</feature>
<feature type="region of interest" description="Disordered" evidence="3">
    <location>
        <begin position="120"/>
        <end position="204"/>
    </location>
</feature>
<dbReference type="InterPro" id="IPR008972">
    <property type="entry name" value="Cupredoxin"/>
</dbReference>
<evidence type="ECO:0000313" key="7">
    <source>
        <dbReference type="Proteomes" id="UP000271573"/>
    </source>
</evidence>
<dbReference type="EMBL" id="AP019307">
    <property type="protein sequence ID" value="BBH18589.1"/>
    <property type="molecule type" value="Genomic_DNA"/>
</dbReference>
<evidence type="ECO:0000313" key="6">
    <source>
        <dbReference type="EMBL" id="BBH18589.1"/>
    </source>
</evidence>